<proteinExistence type="predicted"/>
<feature type="region of interest" description="Disordered" evidence="6">
    <location>
        <begin position="291"/>
        <end position="316"/>
    </location>
</feature>
<accession>A0A7S1VZU3</accession>
<dbReference type="PROSITE" id="PS51296">
    <property type="entry name" value="RIESKE"/>
    <property type="match status" value="1"/>
</dbReference>
<dbReference type="AlphaFoldDB" id="A0A7S1VZU3"/>
<evidence type="ECO:0000256" key="5">
    <source>
        <dbReference type="ARBA" id="ARBA00034078"/>
    </source>
</evidence>
<organism evidence="8">
    <name type="scientific">Alexandrium catenella</name>
    <name type="common">Red tide dinoflagellate</name>
    <name type="synonym">Gonyaulax catenella</name>
    <dbReference type="NCBI Taxonomy" id="2925"/>
    <lineage>
        <taxon>Eukaryota</taxon>
        <taxon>Sar</taxon>
        <taxon>Alveolata</taxon>
        <taxon>Dinophyceae</taxon>
        <taxon>Gonyaulacales</taxon>
        <taxon>Pyrocystaceae</taxon>
        <taxon>Alexandrium</taxon>
    </lineage>
</organism>
<evidence type="ECO:0000256" key="4">
    <source>
        <dbReference type="ARBA" id="ARBA00023014"/>
    </source>
</evidence>
<gene>
    <name evidence="8" type="ORF">ACAT0790_LOCUS27111</name>
</gene>
<dbReference type="PANTHER" id="PTHR21496:SF0">
    <property type="entry name" value="RIESKE DOMAIN-CONTAINING PROTEIN"/>
    <property type="match status" value="1"/>
</dbReference>
<evidence type="ECO:0000259" key="7">
    <source>
        <dbReference type="PROSITE" id="PS51296"/>
    </source>
</evidence>
<name>A0A7S1VZU3_ALECA</name>
<reference evidence="8" key="1">
    <citation type="submission" date="2021-01" db="EMBL/GenBank/DDBJ databases">
        <authorList>
            <person name="Corre E."/>
            <person name="Pelletier E."/>
            <person name="Niang G."/>
            <person name="Scheremetjew M."/>
            <person name="Finn R."/>
            <person name="Kale V."/>
            <person name="Holt S."/>
            <person name="Cochrane G."/>
            <person name="Meng A."/>
            <person name="Brown T."/>
            <person name="Cohen L."/>
        </authorList>
    </citation>
    <scope>NUCLEOTIDE SEQUENCE</scope>
    <source>
        <strain evidence="8">OF101</strain>
    </source>
</reference>
<keyword evidence="1" id="KW-0001">2Fe-2S</keyword>
<dbReference type="SUPFAM" id="SSF50022">
    <property type="entry name" value="ISP domain"/>
    <property type="match status" value="1"/>
</dbReference>
<feature type="compositionally biased region" description="Basic and acidic residues" evidence="6">
    <location>
        <begin position="86"/>
        <end position="95"/>
    </location>
</feature>
<dbReference type="GO" id="GO:0051537">
    <property type="term" value="F:2 iron, 2 sulfur cluster binding"/>
    <property type="evidence" value="ECO:0007669"/>
    <property type="project" value="UniProtKB-KW"/>
</dbReference>
<feature type="region of interest" description="Disordered" evidence="6">
    <location>
        <begin position="86"/>
        <end position="107"/>
    </location>
</feature>
<sequence length="316" mass="33917">MDAPGLAASQGLYFDEVDQQTGEPWRFLRTNITEVADLTNGRAWIQTFEHVLKNLPKPRRALGISLSDSGDPRYSMPAYGVKQRNDAAKAMREPEATPGLPDGARRGVGTQLKLPSGDEVLLVCNIGPNSPAELPRKFREMPLHELSFLAVAAKCPHQGGCLNEGEIKDVEDIASMGTQMPRRAIIRCPWHNMQFDLHSGEGIGNHLQLARYPVRVAHGAVYIGVRFQNGTFGGGAGYPAAATAAPCIQPLDSGVAPGQEPSMDVDMDMDGGGACQSNPAGSLCSGFPPAAMAAPAHGTTRSRSPPRQLRQHRTMF</sequence>
<keyword evidence="3" id="KW-0408">Iron</keyword>
<evidence type="ECO:0000256" key="2">
    <source>
        <dbReference type="ARBA" id="ARBA00022723"/>
    </source>
</evidence>
<protein>
    <recommendedName>
        <fullName evidence="7">Rieske domain-containing protein</fullName>
    </recommendedName>
</protein>
<dbReference type="GO" id="GO:0046872">
    <property type="term" value="F:metal ion binding"/>
    <property type="evidence" value="ECO:0007669"/>
    <property type="project" value="UniProtKB-KW"/>
</dbReference>
<evidence type="ECO:0000256" key="3">
    <source>
        <dbReference type="ARBA" id="ARBA00023004"/>
    </source>
</evidence>
<dbReference type="CDD" id="cd03467">
    <property type="entry name" value="Rieske"/>
    <property type="match status" value="1"/>
</dbReference>
<keyword evidence="4" id="KW-0411">Iron-sulfur</keyword>
<comment type="cofactor">
    <cofactor evidence="5">
        <name>[2Fe-2S] cluster</name>
        <dbReference type="ChEBI" id="CHEBI:190135"/>
    </cofactor>
</comment>
<evidence type="ECO:0000256" key="1">
    <source>
        <dbReference type="ARBA" id="ARBA00022714"/>
    </source>
</evidence>
<keyword evidence="2" id="KW-0479">Metal-binding</keyword>
<evidence type="ECO:0000256" key="6">
    <source>
        <dbReference type="SAM" id="MobiDB-lite"/>
    </source>
</evidence>
<feature type="domain" description="Rieske" evidence="7">
    <location>
        <begin position="147"/>
        <end position="223"/>
    </location>
</feature>
<dbReference type="InterPro" id="IPR017941">
    <property type="entry name" value="Rieske_2Fe-2S"/>
</dbReference>
<evidence type="ECO:0000313" key="8">
    <source>
        <dbReference type="EMBL" id="CAD9141370.1"/>
    </source>
</evidence>
<dbReference type="InterPro" id="IPR036922">
    <property type="entry name" value="Rieske_2Fe-2S_sf"/>
</dbReference>
<dbReference type="Pfam" id="PF00355">
    <property type="entry name" value="Rieske"/>
    <property type="match status" value="1"/>
</dbReference>
<dbReference type="Gene3D" id="2.102.10.10">
    <property type="entry name" value="Rieske [2Fe-2S] iron-sulphur domain"/>
    <property type="match status" value="1"/>
</dbReference>
<dbReference type="EMBL" id="HBGE01044972">
    <property type="protein sequence ID" value="CAD9141370.1"/>
    <property type="molecule type" value="Transcribed_RNA"/>
</dbReference>
<dbReference type="PANTHER" id="PTHR21496">
    <property type="entry name" value="FERREDOXIN-RELATED"/>
    <property type="match status" value="1"/>
</dbReference>